<evidence type="ECO:0000256" key="3">
    <source>
        <dbReference type="SAM" id="SignalP"/>
    </source>
</evidence>
<accession>A0A2N0UWF7</accession>
<dbReference type="Proteomes" id="UP000233425">
    <property type="component" value="Unassembled WGS sequence"/>
</dbReference>
<evidence type="ECO:0000313" key="5">
    <source>
        <dbReference type="Proteomes" id="UP000233425"/>
    </source>
</evidence>
<feature type="signal peptide" evidence="3">
    <location>
        <begin position="1"/>
        <end position="25"/>
    </location>
</feature>
<reference evidence="4" key="1">
    <citation type="journal article" date="2018" name="Environ. Microbiol.">
        <title>Sporulation capability and amylosome conservation among diverse human colonic and rumen isolates of the keystone starch-degrader Ruminococcus bromii.</title>
        <authorList>
            <person name="Mukhopadhya I."/>
            <person name="Morais S."/>
            <person name="Laverde-Gomez J."/>
            <person name="Sheridan P.O."/>
            <person name="Walker A.W."/>
            <person name="Kelly W."/>
            <person name="Klieve A.V."/>
            <person name="Ouwerkerk D."/>
            <person name="Duncan S.H."/>
            <person name="Louis P."/>
            <person name="Koropatkin N."/>
            <person name="Cockburn D."/>
            <person name="Kibler R."/>
            <person name="Cooper P.J."/>
            <person name="Sandoval C."/>
            <person name="Crost E."/>
            <person name="Juge N."/>
            <person name="Bayer E.A."/>
            <person name="Flint H.J."/>
        </authorList>
    </citation>
    <scope>NUCLEOTIDE SEQUENCE [LARGE SCALE GENOMIC DNA]</scope>
    <source>
        <strain evidence="4">ATCC 27255</strain>
    </source>
</reference>
<evidence type="ECO:0000256" key="2">
    <source>
        <dbReference type="SAM" id="Phobius"/>
    </source>
</evidence>
<dbReference type="EMBL" id="NNSR01000040">
    <property type="protein sequence ID" value="PKD31317.1"/>
    <property type="molecule type" value="Genomic_DNA"/>
</dbReference>
<feature type="region of interest" description="Disordered" evidence="1">
    <location>
        <begin position="271"/>
        <end position="348"/>
    </location>
</feature>
<feature type="chain" id="PRO_5014955556" description="LPXTG cell wall anchor domain-containing protein" evidence="3">
    <location>
        <begin position="26"/>
        <end position="380"/>
    </location>
</feature>
<evidence type="ECO:0008006" key="6">
    <source>
        <dbReference type="Google" id="ProtNLM"/>
    </source>
</evidence>
<feature type="transmembrane region" description="Helical" evidence="2">
    <location>
        <begin position="355"/>
        <end position="374"/>
    </location>
</feature>
<feature type="region of interest" description="Disordered" evidence="1">
    <location>
        <begin position="37"/>
        <end position="56"/>
    </location>
</feature>
<comment type="caution">
    <text evidence="4">The sequence shown here is derived from an EMBL/GenBank/DDBJ whole genome shotgun (WGS) entry which is preliminary data.</text>
</comment>
<keyword evidence="2" id="KW-0472">Membrane</keyword>
<feature type="compositionally biased region" description="Low complexity" evidence="1">
    <location>
        <begin position="297"/>
        <end position="308"/>
    </location>
</feature>
<keyword evidence="5" id="KW-1185">Reference proteome</keyword>
<feature type="compositionally biased region" description="Low complexity" evidence="1">
    <location>
        <begin position="318"/>
        <end position="344"/>
    </location>
</feature>
<evidence type="ECO:0000256" key="1">
    <source>
        <dbReference type="SAM" id="MobiDB-lite"/>
    </source>
</evidence>
<keyword evidence="2" id="KW-0812">Transmembrane</keyword>
<dbReference type="RefSeq" id="WP_169923249.1">
    <property type="nucleotide sequence ID" value="NZ_CABMMZ010000040.1"/>
</dbReference>
<sequence>MFKKIAGLFLAAAVMCSSAAITASAAEAEDDAAVAAADQSGEVSADGSSDVSANGSSEVEAGNVVKFDVKKSGWNNVKTVFCHIWKADGSGDWPDWQTKKERCKYDASTGIATYDLSKTGNTISKSDGRVYCVIFSANTGMQSYNAIMNGNCIGDTLYCTGNQLENPEDSEKKANEAKWENNPDCGPEKKITSTGKIIGSAFPEGESDVTLLATYLVAYYDDDAKTSHTQDLINELKVSPTKVMGAVTDRLNAINSPDKNKIAPAVEKILSGCTDPTTGKKVDKDQLDNAKKTGNKGSSSSSSSNGSGSASGSGSGSASGSSSNGSNGGSSSSGSGSSGSGSSSTGAVKSGVETTIVFVMAGLMVSAAGVMFLARKKREE</sequence>
<keyword evidence="3" id="KW-0732">Signal</keyword>
<dbReference type="AlphaFoldDB" id="A0A2N0UWF7"/>
<name>A0A2N0UWF7_9FIRM</name>
<proteinExistence type="predicted"/>
<protein>
    <recommendedName>
        <fullName evidence="6">LPXTG cell wall anchor domain-containing protein</fullName>
    </recommendedName>
</protein>
<evidence type="ECO:0000313" key="4">
    <source>
        <dbReference type="EMBL" id="PKD31317.1"/>
    </source>
</evidence>
<gene>
    <name evidence="4" type="ORF">RBATCC27255_00837</name>
</gene>
<feature type="compositionally biased region" description="Polar residues" evidence="1">
    <location>
        <begin position="46"/>
        <end position="56"/>
    </location>
</feature>
<feature type="compositionally biased region" description="Basic and acidic residues" evidence="1">
    <location>
        <begin position="278"/>
        <end position="291"/>
    </location>
</feature>
<keyword evidence="2" id="KW-1133">Transmembrane helix</keyword>
<organism evidence="4 5">
    <name type="scientific">Ruminococcus bromii</name>
    <dbReference type="NCBI Taxonomy" id="40518"/>
    <lineage>
        <taxon>Bacteria</taxon>
        <taxon>Bacillati</taxon>
        <taxon>Bacillota</taxon>
        <taxon>Clostridia</taxon>
        <taxon>Eubacteriales</taxon>
        <taxon>Oscillospiraceae</taxon>
        <taxon>Ruminococcus</taxon>
    </lineage>
</organism>
<dbReference type="NCBIfam" id="TIGR01167">
    <property type="entry name" value="LPXTG_anchor"/>
    <property type="match status" value="1"/>
</dbReference>